<feature type="region of interest" description="Disordered" evidence="1">
    <location>
        <begin position="150"/>
        <end position="169"/>
    </location>
</feature>
<keyword evidence="3" id="KW-1185">Reference proteome</keyword>
<comment type="caution">
    <text evidence="2">The sequence shown here is derived from an EMBL/GenBank/DDBJ whole genome shotgun (WGS) entry which is preliminary data.</text>
</comment>
<gene>
    <name evidence="2" type="ORF">Val02_06210</name>
</gene>
<accession>A0A8J4DMF6</accession>
<protein>
    <submittedName>
        <fullName evidence="2">Uncharacterized protein</fullName>
    </submittedName>
</protein>
<dbReference type="RefSeq" id="WP_203897290.1">
    <property type="nucleotide sequence ID" value="NZ_BOPF01000002.1"/>
</dbReference>
<sequence>MEDLGRAADDYILGLVGAEELPLAAAQALARGVDSPALRELAGLGRADVRDATDLFDRAMSELGRPLRAPRAVLWEQARQVAAGLLAGTATTPVAAGRIAALLCSADHLDERGRSSELATRFEVLSVDWDDYPNDRPAIAEQIKAAAREVMDQSGTRLDGPSKKFLMSP</sequence>
<evidence type="ECO:0000313" key="3">
    <source>
        <dbReference type="Proteomes" id="UP000619260"/>
    </source>
</evidence>
<dbReference type="AlphaFoldDB" id="A0A8J4DMF6"/>
<dbReference type="EMBL" id="BOPF01000002">
    <property type="protein sequence ID" value="GIJ43735.1"/>
    <property type="molecule type" value="Genomic_DNA"/>
</dbReference>
<evidence type="ECO:0000256" key="1">
    <source>
        <dbReference type="SAM" id="MobiDB-lite"/>
    </source>
</evidence>
<proteinExistence type="predicted"/>
<reference evidence="2" key="1">
    <citation type="submission" date="2021-01" db="EMBL/GenBank/DDBJ databases">
        <title>Whole genome shotgun sequence of Virgisporangium aliadipatigenens NBRC 105644.</title>
        <authorList>
            <person name="Komaki H."/>
            <person name="Tamura T."/>
        </authorList>
    </citation>
    <scope>NUCLEOTIDE SEQUENCE</scope>
    <source>
        <strain evidence="2">NBRC 105644</strain>
    </source>
</reference>
<evidence type="ECO:0000313" key="2">
    <source>
        <dbReference type="EMBL" id="GIJ43735.1"/>
    </source>
</evidence>
<dbReference type="Proteomes" id="UP000619260">
    <property type="component" value="Unassembled WGS sequence"/>
</dbReference>
<organism evidence="2 3">
    <name type="scientific">Virgisporangium aliadipatigenens</name>
    <dbReference type="NCBI Taxonomy" id="741659"/>
    <lineage>
        <taxon>Bacteria</taxon>
        <taxon>Bacillati</taxon>
        <taxon>Actinomycetota</taxon>
        <taxon>Actinomycetes</taxon>
        <taxon>Micromonosporales</taxon>
        <taxon>Micromonosporaceae</taxon>
        <taxon>Virgisporangium</taxon>
    </lineage>
</organism>
<name>A0A8J4DMF6_9ACTN</name>